<dbReference type="GO" id="GO:0016811">
    <property type="term" value="F:hydrolase activity, acting on carbon-nitrogen (but not peptide) bonds, in linear amides"/>
    <property type="evidence" value="ECO:0007669"/>
    <property type="project" value="TreeGrafter"/>
</dbReference>
<dbReference type="InterPro" id="IPR003737">
    <property type="entry name" value="GlcNAc_PI_deacetylase-related"/>
</dbReference>
<comment type="caution">
    <text evidence="1">The sequence shown here is derived from an EMBL/GenBank/DDBJ whole genome shotgun (WGS) entry which is preliminary data.</text>
</comment>
<dbReference type="RefSeq" id="WP_165875953.1">
    <property type="nucleotide sequence ID" value="NZ_SMAG01000007.1"/>
</dbReference>
<sequence>MTQKILYVFAHPDDETFTCGGTIAHNTTLGFHQILYCATQGDRGKTGNPPVCTPEALGETRKHELTRAAQILGIDQIILHDFGDGTLHQQPLERFVQDLVKYLELEQPDIIITFPPSGISGHMDHQVISKATLQAVEQTTFPTKLYYIVIPESIAQNLSYQIHATPDEWVSKVIDVTPYLEKIGRALQEHKTQHLSIERVFPGVKEGNFEQIRNKEYFQLVMQR</sequence>
<gene>
    <name evidence="1" type="ORF">EDD58_10771</name>
</gene>
<dbReference type="EMBL" id="SMAG01000007">
    <property type="protein sequence ID" value="TCS93424.1"/>
    <property type="molecule type" value="Genomic_DNA"/>
</dbReference>
<evidence type="ECO:0000313" key="1">
    <source>
        <dbReference type="EMBL" id="TCS93424.1"/>
    </source>
</evidence>
<organism evidence="1 2">
    <name type="scientific">Hazenella coriacea</name>
    <dbReference type="NCBI Taxonomy" id="1179467"/>
    <lineage>
        <taxon>Bacteria</taxon>
        <taxon>Bacillati</taxon>
        <taxon>Bacillota</taxon>
        <taxon>Bacilli</taxon>
        <taxon>Bacillales</taxon>
        <taxon>Thermoactinomycetaceae</taxon>
        <taxon>Hazenella</taxon>
    </lineage>
</organism>
<dbReference type="Pfam" id="PF02585">
    <property type="entry name" value="PIG-L"/>
    <property type="match status" value="1"/>
</dbReference>
<dbReference type="PANTHER" id="PTHR12993">
    <property type="entry name" value="N-ACETYLGLUCOSAMINYL-PHOSPHATIDYLINOSITOL DE-N-ACETYLASE-RELATED"/>
    <property type="match status" value="1"/>
</dbReference>
<name>A0A4R3L5J6_9BACL</name>
<dbReference type="Gene3D" id="3.40.50.10320">
    <property type="entry name" value="LmbE-like"/>
    <property type="match status" value="1"/>
</dbReference>
<dbReference type="AlphaFoldDB" id="A0A4R3L5J6"/>
<dbReference type="Proteomes" id="UP000294937">
    <property type="component" value="Unassembled WGS sequence"/>
</dbReference>
<dbReference type="SUPFAM" id="SSF102588">
    <property type="entry name" value="LmbE-like"/>
    <property type="match status" value="1"/>
</dbReference>
<reference evidence="1 2" key="1">
    <citation type="submission" date="2019-03" db="EMBL/GenBank/DDBJ databases">
        <title>Genomic Encyclopedia of Type Strains, Phase IV (KMG-IV): sequencing the most valuable type-strain genomes for metagenomic binning, comparative biology and taxonomic classification.</title>
        <authorList>
            <person name="Goeker M."/>
        </authorList>
    </citation>
    <scope>NUCLEOTIDE SEQUENCE [LARGE SCALE GENOMIC DNA]</scope>
    <source>
        <strain evidence="1 2">DSM 45707</strain>
    </source>
</reference>
<accession>A0A4R3L5J6</accession>
<dbReference type="InterPro" id="IPR024078">
    <property type="entry name" value="LmbE-like_dom_sf"/>
</dbReference>
<dbReference type="PANTHER" id="PTHR12993:SF11">
    <property type="entry name" value="N-ACETYLGLUCOSAMINYL-PHOSPHATIDYLINOSITOL DE-N-ACETYLASE"/>
    <property type="match status" value="1"/>
</dbReference>
<protein>
    <submittedName>
        <fullName evidence="1">LmbE family N-acetylglucosaminyl deacetylase</fullName>
    </submittedName>
</protein>
<evidence type="ECO:0000313" key="2">
    <source>
        <dbReference type="Proteomes" id="UP000294937"/>
    </source>
</evidence>
<proteinExistence type="predicted"/>
<keyword evidence="2" id="KW-1185">Reference proteome</keyword>